<protein>
    <submittedName>
        <fullName evidence="1">Spore coat protein YutH</fullName>
    </submittedName>
</protein>
<accession>A0A4Y7WRJ4</accession>
<sequence length="350" mass="41506">MFMLERNLYDHYKLYCTERFSIGEFEGFQANQESYLIIPKDELQMEESQMLAFSEYMRSVGDDSVLELVQNRSNQPSTLIDGSEVYVFKIPNVREDRSVRIRSTQDLGGQLRDWHVKGQQGAVNWTTLTAGRWPTIWEQRLEQLENWYAQKRATGPTSTTDEVFLYTYPYFMGVTENAIQYAVDTELDIPMEPRDSGTICHSRFKDTSWLKVSESGQIIKLPTTFLFDHPARDLAEWIRDRRVQPEERHSQMKQEISLFLRGYEETQVLSRYSWQLMYARLLFPLYYFELIEQYYRAQMPQEQLQFASDIESFLDKEKENGAFLNELAEEAKLHRYQSIPELDWIIGQKI</sequence>
<proteinExistence type="predicted"/>
<evidence type="ECO:0000313" key="1">
    <source>
        <dbReference type="EMBL" id="TES51265.1"/>
    </source>
</evidence>
<dbReference type="SUPFAM" id="SSF56112">
    <property type="entry name" value="Protein kinase-like (PK-like)"/>
    <property type="match status" value="1"/>
</dbReference>
<keyword evidence="1" id="KW-0946">Virion</keyword>
<dbReference type="Proteomes" id="UP000298210">
    <property type="component" value="Unassembled WGS sequence"/>
</dbReference>
<organism evidence="1 2">
    <name type="scientific">Shouchella lehensis</name>
    <dbReference type="NCBI Taxonomy" id="300825"/>
    <lineage>
        <taxon>Bacteria</taxon>
        <taxon>Bacillati</taxon>
        <taxon>Bacillota</taxon>
        <taxon>Bacilli</taxon>
        <taxon>Bacillales</taxon>
        <taxon>Bacillaceae</taxon>
        <taxon>Shouchella</taxon>
    </lineage>
</organism>
<dbReference type="Gene3D" id="3.90.1200.10">
    <property type="match status" value="1"/>
</dbReference>
<dbReference type="InterPro" id="IPR047175">
    <property type="entry name" value="CotS-like"/>
</dbReference>
<name>A0A4Y7WRJ4_9BACI</name>
<keyword evidence="1" id="KW-0167">Capsid protein</keyword>
<gene>
    <name evidence="1" type="primary">yutH</name>
    <name evidence="1" type="ORF">E2L03_04915</name>
</gene>
<dbReference type="NCBIfam" id="TIGR02905">
    <property type="entry name" value="spore_yutH"/>
    <property type="match status" value="1"/>
</dbReference>
<comment type="caution">
    <text evidence="1">The sequence shown here is derived from an EMBL/GenBank/DDBJ whole genome shotgun (WGS) entry which is preliminary data.</text>
</comment>
<evidence type="ECO:0000313" key="2">
    <source>
        <dbReference type="Proteomes" id="UP000298210"/>
    </source>
</evidence>
<dbReference type="PANTHER" id="PTHR39179:SF2">
    <property type="entry name" value="ENDOSPORE COAT-ASSOCIATED PROTEIN YUTH"/>
    <property type="match status" value="1"/>
</dbReference>
<dbReference type="PANTHER" id="PTHR39179">
    <property type="entry name" value="SPORE COAT PROTEIN I"/>
    <property type="match status" value="1"/>
</dbReference>
<dbReference type="InterPro" id="IPR011009">
    <property type="entry name" value="Kinase-like_dom_sf"/>
</dbReference>
<dbReference type="GO" id="GO:0042601">
    <property type="term" value="C:endospore-forming forespore"/>
    <property type="evidence" value="ECO:0007669"/>
    <property type="project" value="TreeGrafter"/>
</dbReference>
<reference evidence="1 2" key="1">
    <citation type="submission" date="2019-03" db="EMBL/GenBank/DDBJ databases">
        <authorList>
            <person name="Liu G."/>
        </authorList>
    </citation>
    <scope>NUCLEOTIDE SEQUENCE [LARGE SCALE GENOMIC DNA]</scope>
    <source>
        <strain evidence="1 2">DSM 19099</strain>
    </source>
</reference>
<dbReference type="EMBL" id="SNUX01000001">
    <property type="protein sequence ID" value="TES51265.1"/>
    <property type="molecule type" value="Genomic_DNA"/>
</dbReference>
<dbReference type="InterPro" id="IPR014254">
    <property type="entry name" value="Spore_coat_YutH"/>
</dbReference>
<dbReference type="AlphaFoldDB" id="A0A4Y7WRJ4"/>